<name>A0A2N5TNZ9_9BASI</name>
<gene>
    <name evidence="1" type="ORF">PCASD_14219</name>
</gene>
<reference evidence="1 2" key="1">
    <citation type="submission" date="2017-11" db="EMBL/GenBank/DDBJ databases">
        <title>De novo assembly and phasing of dikaryotic genomes from two isolates of Puccinia coronata f. sp. avenae, the causal agent of oat crown rust.</title>
        <authorList>
            <person name="Miller M.E."/>
            <person name="Zhang Y."/>
            <person name="Omidvar V."/>
            <person name="Sperschneider J."/>
            <person name="Schwessinger B."/>
            <person name="Raley C."/>
            <person name="Palmer J.M."/>
            <person name="Garnica D."/>
            <person name="Upadhyaya N."/>
            <person name="Rathjen J."/>
            <person name="Taylor J.M."/>
            <person name="Park R.F."/>
            <person name="Dodds P.N."/>
            <person name="Hirsch C.D."/>
            <person name="Kianian S.F."/>
            <person name="Figueroa M."/>
        </authorList>
    </citation>
    <scope>NUCLEOTIDE SEQUENCE [LARGE SCALE GENOMIC DNA]</scope>
    <source>
        <strain evidence="1">12SD80</strain>
    </source>
</reference>
<evidence type="ECO:0000313" key="2">
    <source>
        <dbReference type="Proteomes" id="UP000235392"/>
    </source>
</evidence>
<comment type="caution">
    <text evidence="1">The sequence shown here is derived from an EMBL/GenBank/DDBJ whole genome shotgun (WGS) entry which is preliminary data.</text>
</comment>
<evidence type="ECO:0000313" key="1">
    <source>
        <dbReference type="EMBL" id="PLW27223.1"/>
    </source>
</evidence>
<proteinExistence type="predicted"/>
<organism evidence="1 2">
    <name type="scientific">Puccinia coronata f. sp. avenae</name>
    <dbReference type="NCBI Taxonomy" id="200324"/>
    <lineage>
        <taxon>Eukaryota</taxon>
        <taxon>Fungi</taxon>
        <taxon>Dikarya</taxon>
        <taxon>Basidiomycota</taxon>
        <taxon>Pucciniomycotina</taxon>
        <taxon>Pucciniomycetes</taxon>
        <taxon>Pucciniales</taxon>
        <taxon>Pucciniaceae</taxon>
        <taxon>Puccinia</taxon>
    </lineage>
</organism>
<dbReference type="EMBL" id="PGCI01000418">
    <property type="protein sequence ID" value="PLW27223.1"/>
    <property type="molecule type" value="Genomic_DNA"/>
</dbReference>
<dbReference type="Proteomes" id="UP000235392">
    <property type="component" value="Unassembled WGS sequence"/>
</dbReference>
<accession>A0A2N5TNZ9</accession>
<dbReference type="AlphaFoldDB" id="A0A2N5TNZ9"/>
<protein>
    <submittedName>
        <fullName evidence="1">Uncharacterized protein</fullName>
    </submittedName>
</protein>
<sequence length="177" mass="20025">MATGLCGVFSPHHSPYTIRLSKKTNYPICLTTSILVSLNGSKDFFSEATDFLQLSNALLVMNMNLGNHSEISSQVRNLANVYSIFTAEVEKLDLAGIHVIKLILQEYFKFFYLEKNSKNQAFKLLAKTLNDDVENLLANANKTLELADNLFAEHDKTSILFHQEISILENMQHRRGN</sequence>